<evidence type="ECO:0008006" key="4">
    <source>
        <dbReference type="Google" id="ProtNLM"/>
    </source>
</evidence>
<keyword evidence="1" id="KW-1133">Transmembrane helix</keyword>
<dbReference type="Pfam" id="PF07301">
    <property type="entry name" value="DUF1453"/>
    <property type="match status" value="1"/>
</dbReference>
<keyword evidence="1" id="KW-0472">Membrane</keyword>
<accession>A0A7W6JS03</accession>
<gene>
    <name evidence="2" type="ORF">GGR46_002072</name>
</gene>
<evidence type="ECO:0000313" key="2">
    <source>
        <dbReference type="EMBL" id="MBB4098508.1"/>
    </source>
</evidence>
<evidence type="ECO:0000313" key="3">
    <source>
        <dbReference type="Proteomes" id="UP000557392"/>
    </source>
</evidence>
<protein>
    <recommendedName>
        <fullName evidence="4">DUF1453 family protein</fullName>
    </recommendedName>
</protein>
<dbReference type="AlphaFoldDB" id="A0A7W6JS03"/>
<feature type="transmembrane region" description="Helical" evidence="1">
    <location>
        <begin position="12"/>
        <end position="29"/>
    </location>
</feature>
<keyword evidence="3" id="KW-1185">Reference proteome</keyword>
<dbReference type="InterPro" id="IPR058247">
    <property type="entry name" value="DUF1453"/>
</dbReference>
<name>A0A7W6JS03_9SPHN</name>
<feature type="transmembrane region" description="Helical" evidence="1">
    <location>
        <begin position="41"/>
        <end position="58"/>
    </location>
</feature>
<dbReference type="Proteomes" id="UP000557392">
    <property type="component" value="Unassembled WGS sequence"/>
</dbReference>
<keyword evidence="1" id="KW-0812">Transmembrane</keyword>
<sequence length="172" mass="19248">MHGQPFHPNPLYQLIPVAIILVVLALRFRRLSRERPLKIERLWIVPALYVLIAGFTFWRIPPAPMTWAIAAAALLAGAALGWQRGRMMRITVNPETHEISQKGSLAAMAFILVLVLVRSLARNAETLGIPGMHFDVMAMTDVLIAFALGMLTMQRVEMFLRARRLLGEARAA</sequence>
<dbReference type="RefSeq" id="WP_183997357.1">
    <property type="nucleotide sequence ID" value="NZ_JACIEH010000002.1"/>
</dbReference>
<evidence type="ECO:0000256" key="1">
    <source>
        <dbReference type="SAM" id="Phobius"/>
    </source>
</evidence>
<organism evidence="2 3">
    <name type="scientific">Sphingomonas kyeonggiensis</name>
    <dbReference type="NCBI Taxonomy" id="1268553"/>
    <lineage>
        <taxon>Bacteria</taxon>
        <taxon>Pseudomonadati</taxon>
        <taxon>Pseudomonadota</taxon>
        <taxon>Alphaproteobacteria</taxon>
        <taxon>Sphingomonadales</taxon>
        <taxon>Sphingomonadaceae</taxon>
        <taxon>Sphingomonas</taxon>
    </lineage>
</organism>
<comment type="caution">
    <text evidence="2">The sequence shown here is derived from an EMBL/GenBank/DDBJ whole genome shotgun (WGS) entry which is preliminary data.</text>
</comment>
<dbReference type="EMBL" id="JACIEH010000002">
    <property type="protein sequence ID" value="MBB4098508.1"/>
    <property type="molecule type" value="Genomic_DNA"/>
</dbReference>
<feature type="transmembrane region" description="Helical" evidence="1">
    <location>
        <begin position="133"/>
        <end position="153"/>
    </location>
</feature>
<feature type="transmembrane region" description="Helical" evidence="1">
    <location>
        <begin position="64"/>
        <end position="82"/>
    </location>
</feature>
<feature type="transmembrane region" description="Helical" evidence="1">
    <location>
        <begin position="103"/>
        <end position="121"/>
    </location>
</feature>
<reference evidence="2 3" key="1">
    <citation type="submission" date="2020-08" db="EMBL/GenBank/DDBJ databases">
        <title>Genomic Encyclopedia of Type Strains, Phase IV (KMG-IV): sequencing the most valuable type-strain genomes for metagenomic binning, comparative biology and taxonomic classification.</title>
        <authorList>
            <person name="Goeker M."/>
        </authorList>
    </citation>
    <scope>NUCLEOTIDE SEQUENCE [LARGE SCALE GENOMIC DNA]</scope>
    <source>
        <strain evidence="2 3">DSM 101806</strain>
    </source>
</reference>
<proteinExistence type="predicted"/>